<accession>A0AAN7VZ33</accession>
<dbReference type="Pfam" id="PF17733">
    <property type="entry name" value="KPWE_dom"/>
    <property type="match status" value="1"/>
</dbReference>
<sequence length="112" mass="12470">MSENTNIDSPTATITNTTGVTNKKKNENENTELKQLSYEEVIECIQQNKEVPNLINVPDIVLSSDMISKSSLPVRHKPWEIKKNKLTITTGADINTDTYSDNSNTTATKLTD</sequence>
<proteinExistence type="predicted"/>
<feature type="compositionally biased region" description="Low complexity" evidence="1">
    <location>
        <begin position="11"/>
        <end position="21"/>
    </location>
</feature>
<comment type="caution">
    <text evidence="3">The sequence shown here is derived from an EMBL/GenBank/DDBJ whole genome shotgun (WGS) entry which is preliminary data.</text>
</comment>
<gene>
    <name evidence="3" type="ORF">RI543_004714</name>
</gene>
<reference evidence="4" key="1">
    <citation type="submission" date="2023-07" db="EMBL/GenBank/DDBJ databases">
        <title>A draft genome of Kazachstania heterogenica Y-27499.</title>
        <authorList>
            <person name="Donic C."/>
            <person name="Kralova J.S."/>
            <person name="Fidel L."/>
            <person name="Ben-Dor S."/>
            <person name="Jung S."/>
        </authorList>
    </citation>
    <scope>NUCLEOTIDE SEQUENCE [LARGE SCALE GENOMIC DNA]</scope>
    <source>
        <strain evidence="4">Y27499</strain>
    </source>
</reference>
<feature type="region of interest" description="Disordered" evidence="1">
    <location>
        <begin position="1"/>
        <end position="28"/>
    </location>
</feature>
<dbReference type="Proteomes" id="UP001306508">
    <property type="component" value="Unassembled WGS sequence"/>
</dbReference>
<feature type="compositionally biased region" description="Polar residues" evidence="1">
    <location>
        <begin position="1"/>
        <end position="10"/>
    </location>
</feature>
<dbReference type="AlphaFoldDB" id="A0AAN7VZ33"/>
<feature type="region of interest" description="Disordered" evidence="1">
    <location>
        <begin position="90"/>
        <end position="112"/>
    </location>
</feature>
<evidence type="ECO:0000259" key="2">
    <source>
        <dbReference type="Pfam" id="PF17733"/>
    </source>
</evidence>
<dbReference type="EMBL" id="JAWIZZ010000059">
    <property type="protein sequence ID" value="KAK5773959.1"/>
    <property type="molecule type" value="Genomic_DNA"/>
</dbReference>
<evidence type="ECO:0000256" key="1">
    <source>
        <dbReference type="SAM" id="MobiDB-lite"/>
    </source>
</evidence>
<evidence type="ECO:0000313" key="4">
    <source>
        <dbReference type="Proteomes" id="UP001306508"/>
    </source>
</evidence>
<feature type="compositionally biased region" description="Low complexity" evidence="1">
    <location>
        <begin position="93"/>
        <end position="112"/>
    </location>
</feature>
<dbReference type="InterPro" id="IPR040554">
    <property type="entry name" value="KPWE_PEX14_dom"/>
</dbReference>
<organism evidence="3 4">
    <name type="scientific">Arxiozyma heterogenica</name>
    <dbReference type="NCBI Taxonomy" id="278026"/>
    <lineage>
        <taxon>Eukaryota</taxon>
        <taxon>Fungi</taxon>
        <taxon>Dikarya</taxon>
        <taxon>Ascomycota</taxon>
        <taxon>Saccharomycotina</taxon>
        <taxon>Saccharomycetes</taxon>
        <taxon>Saccharomycetales</taxon>
        <taxon>Saccharomycetaceae</taxon>
        <taxon>Arxiozyma</taxon>
    </lineage>
</organism>
<feature type="domain" description="Peroxisomal membrane protein PEX14-like KPWE" evidence="2">
    <location>
        <begin position="35"/>
        <end position="80"/>
    </location>
</feature>
<name>A0AAN7VZ33_9SACH</name>
<protein>
    <recommendedName>
        <fullName evidence="2">Peroxisomal membrane protein PEX14-like KPWE domain-containing protein</fullName>
    </recommendedName>
</protein>
<keyword evidence="4" id="KW-1185">Reference proteome</keyword>
<evidence type="ECO:0000313" key="3">
    <source>
        <dbReference type="EMBL" id="KAK5773959.1"/>
    </source>
</evidence>